<keyword evidence="1" id="KW-0812">Transmembrane</keyword>
<dbReference type="GeneID" id="81396185"/>
<feature type="transmembrane region" description="Helical" evidence="1">
    <location>
        <begin position="151"/>
        <end position="171"/>
    </location>
</feature>
<keyword evidence="3" id="KW-1185">Reference proteome</keyword>
<reference evidence="2" key="2">
    <citation type="journal article" date="2023" name="IMA Fungus">
        <title>Comparative genomic study of the Penicillium genus elucidates a diverse pangenome and 15 lateral gene transfer events.</title>
        <authorList>
            <person name="Petersen C."/>
            <person name="Sorensen T."/>
            <person name="Nielsen M.R."/>
            <person name="Sondergaard T.E."/>
            <person name="Sorensen J.L."/>
            <person name="Fitzpatrick D.A."/>
            <person name="Frisvad J.C."/>
            <person name="Nielsen K.L."/>
        </authorList>
    </citation>
    <scope>NUCLEOTIDE SEQUENCE</scope>
    <source>
        <strain evidence="2">IBT 34128</strain>
    </source>
</reference>
<dbReference type="AlphaFoldDB" id="A0A9W9K3D4"/>
<name>A0A9W9K3D4_9EURO</name>
<evidence type="ECO:0000313" key="2">
    <source>
        <dbReference type="EMBL" id="KAJ5091618.1"/>
    </source>
</evidence>
<proteinExistence type="predicted"/>
<keyword evidence="1" id="KW-1133">Transmembrane helix</keyword>
<dbReference type="RefSeq" id="XP_056509816.1">
    <property type="nucleotide sequence ID" value="XM_056657016.1"/>
</dbReference>
<sequence>MYWKSHILISFHLLPGPERNGIEGLLIPEHRTWLNTSHPVSERTQLPSDWISVPLAHSEDGLISVSTGPTTCTSVSFQLCRSITHIADEHGDDDQPLHLLLILSSSHDKVVNPWCLETNHVDDASVGRCSVSLLQTRNLGGLNCSERRAKVISALYTAFAMLGLAGIWSLLRMLPKKPKTPLKFSTFGTESTSPTVPRYIASGTSDKMIGKHSTGMQNSGYPVESWSLSDLQGMFKRPGLLRKALRKADREPPDASEWAMLLPRAANATVRGRSRVLGSQRARNRLHTNFDVFKEQFKGQFTDSLV</sequence>
<dbReference type="Proteomes" id="UP001141434">
    <property type="component" value="Unassembled WGS sequence"/>
</dbReference>
<gene>
    <name evidence="2" type="ORF">NUU61_006488</name>
</gene>
<comment type="caution">
    <text evidence="2">The sequence shown here is derived from an EMBL/GenBank/DDBJ whole genome shotgun (WGS) entry which is preliminary data.</text>
</comment>
<dbReference type="EMBL" id="JAPMSZ010000009">
    <property type="protein sequence ID" value="KAJ5091618.1"/>
    <property type="molecule type" value="Genomic_DNA"/>
</dbReference>
<accession>A0A9W9K3D4</accession>
<keyword evidence="1" id="KW-0472">Membrane</keyword>
<evidence type="ECO:0000313" key="3">
    <source>
        <dbReference type="Proteomes" id="UP001141434"/>
    </source>
</evidence>
<evidence type="ECO:0000256" key="1">
    <source>
        <dbReference type="SAM" id="Phobius"/>
    </source>
</evidence>
<reference evidence="2" key="1">
    <citation type="submission" date="2022-11" db="EMBL/GenBank/DDBJ databases">
        <authorList>
            <person name="Petersen C."/>
        </authorList>
    </citation>
    <scope>NUCLEOTIDE SEQUENCE</scope>
    <source>
        <strain evidence="2">IBT 34128</strain>
    </source>
</reference>
<organism evidence="2 3">
    <name type="scientific">Penicillium alfredii</name>
    <dbReference type="NCBI Taxonomy" id="1506179"/>
    <lineage>
        <taxon>Eukaryota</taxon>
        <taxon>Fungi</taxon>
        <taxon>Dikarya</taxon>
        <taxon>Ascomycota</taxon>
        <taxon>Pezizomycotina</taxon>
        <taxon>Eurotiomycetes</taxon>
        <taxon>Eurotiomycetidae</taxon>
        <taxon>Eurotiales</taxon>
        <taxon>Aspergillaceae</taxon>
        <taxon>Penicillium</taxon>
    </lineage>
</organism>
<protein>
    <submittedName>
        <fullName evidence="2">Uncharacterized protein</fullName>
    </submittedName>
</protein>